<evidence type="ECO:0000313" key="2">
    <source>
        <dbReference type="Proteomes" id="UP000308600"/>
    </source>
</evidence>
<gene>
    <name evidence="1" type="ORF">BDN72DRAFT_803733</name>
</gene>
<sequence length="2628" mass="295812">MVVSARERSNLPQQIKSILDGYPLGGAILREFLQNSDDAKATKQIFILDPRDHPKEHVADPALKECQGPALLAINDTLFSESDWEALGTIHGSNKATDETKTGKYGLGFRACYHLTDNPHVLSGDRLRIFDPHEAFQGLLAGGLYINTVTEAVAYADHITAFQAAEATPQEAYNGTAIRLPLRTQDQAEKSQIRSTAFSVDDIRSLFTNLVNGELGITLLFLKHIRSVELREIELSGTVKVIGRMEISGAEGSLRSDLSAGQRSFQCQTIFQGLDGQPQTRDWRIIHHLIGRNEACEILLPRLEYSLDELNDALRKEKLRPHVGLAIPLDSLGVDCPLFTLLPLPIRLGLPLCLHGTFALTSDRQHLKNNDDNASKQHREGLLVHWNRMIFDTLAPEAWAKMLRVLIKEDYPSLMRAWPPFIPDPSTYSSTILPNLLKIVVDKHLRVFPVLSSDNKTPSSYVPFQDALFYSPKLEATLIELLVRVGLPIVEPPVELLPILEEQLRYTTLSPKTASGALKSHPGNLSKCSADEKDMLLEYALSDTSDSTRLKNLIGLPLLPIVNGVRVSISNCTPESKIFVIPATPMEEKLFGQFEQQMVTLSTLPTSVRPILANYTGDLMLSLRIRSAGDIISYLEQAVDDWEFAGVQVDGVSDEHIDWLVQFWNNVDLPTDIDAKQLQQFQKLQLIPTNSKSIRRVDRQILSLQNMDDGASQALIKLDVHPLHMSISPSNPRIANYCRTDFPFLIDLINTKKLDSLESKDWDATSNYLTRLSNSSSQQIKLSPLQLSIFKGLKIFPTWTGGISGVHLDSIVGDVQFISGTCQFPVPVLPSPCTFVLSSRNITLSRLLEPNARAQTRGEPAILQLAIDNWTEQPPDSQEAYIDRIIARFSDLSESHQSKFISFPFVSVGSKCLPPSQVVDPSSSLHNLYLNEGFTPTEAFRVGTKRLQFLQAHGLLASSLTPERVAERIKYIFDLGPTTESVLKAIVLLQLLDQSWDPSFTDVVKENRAASWLPRRPGSKLLTSPNQCRDSATNSSLFDLCFDILPFQLKSTKLRKALGWDTELPTPTVLLQLERSLGLVEDAQKLKRVKVIIKELSDRFDRNSLSVDLERLHDIVNNREWIPSHSGKLLDVRHAMLSADFLGGKFHQIHHSLSGRIDFLKKMGCKDCPTLEALLDDYQGYTTTELSGEDSKWIIRILEELSRHDLSASTANLLLPGRDGLWWPHRQTYYDDLRNRAVSSHDVVVYPVHPSISSALAKKLKIPLLSALELDQDEDEDEGEDKDEDDEGMGETLVDRIKNVLNDYDIKHAFNEFVANASDAGATKLSILLDERSTFPSESIISPDMKRFQQVPAVVLYNDELFTTADFEGIRHIGRGTKRERPDAIGKYGLGALSIFHFTDLPMIISGKYVMILDPSGNVLPLKKGNKRTVLFRKLSTFSSRYPDQLEPFRGLFDIPLTGPIDEFQGTLFRLPLPVGIPCRLPTDRSLSDWCGLLQGYQGLGRDGFFFTRMVQLRAGHISHRSEALNLKVGYWWCGRVLGREVSQRPEHTVTDLKLSLNLYGKPAASEHWIITTSTYPSSCAPVRFQPILWDLKIRQPDDPIIIQTASPLFTYSDFYLFSTLRLPQAIGLPFHLQAPFAIPSSRRHIHFDSRDATGGTTLPTEYNTWVLQELVSKHYLPSLEALQPLTDDLWEHWPVGSESSDVVSRLVSQSFYNQLPTSLPIIHQSLSGRWLAPIDAKYLLEAPHSVQSILQRFEGDSVVIPPQRLCHAFTDHPSIITPNLLAEVLHRHQNQIRGLFMSKTISSVHIDDLLAYLLSGKVDTSSLPLLMVADGTLRSRSSAGPIYHILSPFNNLTKWISPSRVLDNHSHKKSMELLLADPDSGVREFSDEDVCALLLEKVPASPATIHSPEITQWIQDFWAVFLSFPKRPTWDQLADFPIVPTYQDHHQVSLHACRDGTVLPSYSFPKADIHNVLSTLNISMVRFKVPLILQDLLCEETFSIITLLKCLDEAMKLNPSICEVPCFDQLAEWIRENLKPAMRSDRAMLDVIQRLPIWEACLHNHISLHPLGDISLLPWAIPHNHEIVKQYTRRLLSNQDQIAHYSDKKRLKAGQILNLLDFPGGRIPYHHLASYADFLRLLITPSSAPALKFKVPDGDCIMRPAHELYDINVELFARVFRGPQEKAKFIHPLIRNQLPSSVSSYLQNKVNTETVLTCAQVLHDDLDSLPTKESRDRARLIYKAFTKHLPSQVMTNSATWARFDDIQFIPRADSRCRHANYDVQTYLSQNPLPDVVSPSRIVSRQYERIAWTQRALIPTDPKTSNLLSVNPQFGVPDASDVVKHLHFLATRIAPDHPGDASLIEDLEATYQWLKEHQLEAQGSLSRYEDVPIFLNVDDPRSRADDWSQCWRSARQLMLGVTWDSNGTCSVRKFLKQYEAALRAGGVKETQRAEYLPKSPSDAQDSLRDVFNKMRLAGTHTDVYLVPTKGNRSEDTYTQRLSCHTSFLAASCLRGAPINWRKTGNNSYPFPGTFVGAYVFLEFIYAGNITIPRELVIDDEASRADLLDEFLSLLELADQLGMDTFKEEIGRTIVDTFQLLELHTYASVKKRAESCHADALVSACDDFEQKND</sequence>
<keyword evidence="2" id="KW-1185">Reference proteome</keyword>
<evidence type="ECO:0000313" key="1">
    <source>
        <dbReference type="EMBL" id="TFK62955.1"/>
    </source>
</evidence>
<dbReference type="EMBL" id="ML208548">
    <property type="protein sequence ID" value="TFK62955.1"/>
    <property type="molecule type" value="Genomic_DNA"/>
</dbReference>
<organism evidence="1 2">
    <name type="scientific">Pluteus cervinus</name>
    <dbReference type="NCBI Taxonomy" id="181527"/>
    <lineage>
        <taxon>Eukaryota</taxon>
        <taxon>Fungi</taxon>
        <taxon>Dikarya</taxon>
        <taxon>Basidiomycota</taxon>
        <taxon>Agaricomycotina</taxon>
        <taxon>Agaricomycetes</taxon>
        <taxon>Agaricomycetidae</taxon>
        <taxon>Agaricales</taxon>
        <taxon>Pluteineae</taxon>
        <taxon>Pluteaceae</taxon>
        <taxon>Pluteus</taxon>
    </lineage>
</organism>
<dbReference type="Proteomes" id="UP000308600">
    <property type="component" value="Unassembled WGS sequence"/>
</dbReference>
<reference evidence="1 2" key="1">
    <citation type="journal article" date="2019" name="Nat. Ecol. Evol.">
        <title>Megaphylogeny resolves global patterns of mushroom evolution.</title>
        <authorList>
            <person name="Varga T."/>
            <person name="Krizsan K."/>
            <person name="Foldi C."/>
            <person name="Dima B."/>
            <person name="Sanchez-Garcia M."/>
            <person name="Sanchez-Ramirez S."/>
            <person name="Szollosi G.J."/>
            <person name="Szarkandi J.G."/>
            <person name="Papp V."/>
            <person name="Albert L."/>
            <person name="Andreopoulos W."/>
            <person name="Angelini C."/>
            <person name="Antonin V."/>
            <person name="Barry K.W."/>
            <person name="Bougher N.L."/>
            <person name="Buchanan P."/>
            <person name="Buyck B."/>
            <person name="Bense V."/>
            <person name="Catcheside P."/>
            <person name="Chovatia M."/>
            <person name="Cooper J."/>
            <person name="Damon W."/>
            <person name="Desjardin D."/>
            <person name="Finy P."/>
            <person name="Geml J."/>
            <person name="Haridas S."/>
            <person name="Hughes K."/>
            <person name="Justo A."/>
            <person name="Karasinski D."/>
            <person name="Kautmanova I."/>
            <person name="Kiss B."/>
            <person name="Kocsube S."/>
            <person name="Kotiranta H."/>
            <person name="LaButti K.M."/>
            <person name="Lechner B.E."/>
            <person name="Liimatainen K."/>
            <person name="Lipzen A."/>
            <person name="Lukacs Z."/>
            <person name="Mihaltcheva S."/>
            <person name="Morgado L.N."/>
            <person name="Niskanen T."/>
            <person name="Noordeloos M.E."/>
            <person name="Ohm R.A."/>
            <person name="Ortiz-Santana B."/>
            <person name="Ovrebo C."/>
            <person name="Racz N."/>
            <person name="Riley R."/>
            <person name="Savchenko A."/>
            <person name="Shiryaev A."/>
            <person name="Soop K."/>
            <person name="Spirin V."/>
            <person name="Szebenyi C."/>
            <person name="Tomsovsky M."/>
            <person name="Tulloss R.E."/>
            <person name="Uehling J."/>
            <person name="Grigoriev I.V."/>
            <person name="Vagvolgyi C."/>
            <person name="Papp T."/>
            <person name="Martin F.M."/>
            <person name="Miettinen O."/>
            <person name="Hibbett D.S."/>
            <person name="Nagy L.G."/>
        </authorList>
    </citation>
    <scope>NUCLEOTIDE SEQUENCE [LARGE SCALE GENOMIC DNA]</scope>
    <source>
        <strain evidence="1 2">NL-1719</strain>
    </source>
</reference>
<accession>A0ACD3ABA6</accession>
<proteinExistence type="predicted"/>
<protein>
    <submittedName>
        <fullName evidence="1">Uncharacterized protein</fullName>
    </submittedName>
</protein>
<name>A0ACD3ABA6_9AGAR</name>